<dbReference type="PANTHER" id="PTHR11487:SF0">
    <property type="entry name" value="S-ACYL FATTY ACID SYNTHASE THIOESTERASE, MEDIUM CHAIN"/>
    <property type="match status" value="1"/>
</dbReference>
<sequence>MPPLPLVCIPFAGAGASFFHPWNSLAGDGLRVVAPQPTGREWKLLEEPYRDATEAAAGLLPEVLDAIGQIGDGDRVALFGHSLGAVLAYETAHLLAARRDIEVVRLFVSGSPGPWTGRSDRATGLDDDEFLERVREFAGYTHEALANEEMRELILPVLRADVEMHEAYVPSTEEPLRAPITAIRGRGDELVTAEQADEWRKATDREFTRIEVDGGHMYLAEGAAPLLRLIEEHLGLG</sequence>
<dbReference type="InterPro" id="IPR020802">
    <property type="entry name" value="TesA-like"/>
</dbReference>
<evidence type="ECO:0000256" key="1">
    <source>
        <dbReference type="ARBA" id="ARBA00007169"/>
    </source>
</evidence>
<dbReference type="InterPro" id="IPR029058">
    <property type="entry name" value="AB_hydrolase_fold"/>
</dbReference>
<evidence type="ECO:0000313" key="5">
    <source>
        <dbReference type="Proteomes" id="UP000682308"/>
    </source>
</evidence>
<organism evidence="4 5">
    <name type="scientific">Streptomyces tuirus</name>
    <dbReference type="NCBI Taxonomy" id="68278"/>
    <lineage>
        <taxon>Bacteria</taxon>
        <taxon>Bacillati</taxon>
        <taxon>Actinomycetota</taxon>
        <taxon>Actinomycetes</taxon>
        <taxon>Kitasatosporales</taxon>
        <taxon>Streptomycetaceae</taxon>
        <taxon>Streptomyces</taxon>
    </lineage>
</organism>
<dbReference type="InterPro" id="IPR012223">
    <property type="entry name" value="TEII"/>
</dbReference>
<dbReference type="Proteomes" id="UP000682308">
    <property type="component" value="Unassembled WGS sequence"/>
</dbReference>
<evidence type="ECO:0000313" key="4">
    <source>
        <dbReference type="EMBL" id="MBR8638264.1"/>
    </source>
</evidence>
<dbReference type="Gene3D" id="3.40.50.1820">
    <property type="entry name" value="alpha/beta hydrolase"/>
    <property type="match status" value="1"/>
</dbReference>
<evidence type="ECO:0000259" key="3">
    <source>
        <dbReference type="SMART" id="SM00824"/>
    </source>
</evidence>
<dbReference type="AlphaFoldDB" id="A0A941J3P4"/>
<keyword evidence="2" id="KW-0378">Hydrolase</keyword>
<feature type="domain" description="Thioesterase TesA-like" evidence="3">
    <location>
        <begin position="7"/>
        <end position="234"/>
    </location>
</feature>
<dbReference type="EMBL" id="JAGTPG010000001">
    <property type="protein sequence ID" value="MBR8638264.1"/>
    <property type="molecule type" value="Genomic_DNA"/>
</dbReference>
<dbReference type="Pfam" id="PF00975">
    <property type="entry name" value="Thioesterase"/>
    <property type="match status" value="1"/>
</dbReference>
<reference evidence="4 5" key="1">
    <citation type="submission" date="2021-04" db="EMBL/GenBank/DDBJ databases">
        <title>Characterization of the biosynthetic gene cluster of new lipopeptides with antitumor activity in the genome of the marine Streptomyces PHM034.</title>
        <authorList>
            <person name="Ceniceros A."/>
            <person name="Canedo L."/>
            <person name="Mendez C."/>
            <person name="Olano C."/>
            <person name="Schleissner C."/>
            <person name="Cuevas C."/>
            <person name="De La Calle F."/>
            <person name="Salas J.A."/>
        </authorList>
    </citation>
    <scope>NUCLEOTIDE SEQUENCE [LARGE SCALE GENOMIC DNA]</scope>
    <source>
        <strain evidence="4 5">PHM034</strain>
    </source>
</reference>
<dbReference type="GO" id="GO:0008610">
    <property type="term" value="P:lipid biosynthetic process"/>
    <property type="evidence" value="ECO:0007669"/>
    <property type="project" value="TreeGrafter"/>
</dbReference>
<proteinExistence type="inferred from homology"/>
<evidence type="ECO:0000256" key="2">
    <source>
        <dbReference type="ARBA" id="ARBA00022801"/>
    </source>
</evidence>
<name>A0A941J3P4_9ACTN</name>
<dbReference type="GO" id="GO:0016787">
    <property type="term" value="F:hydrolase activity"/>
    <property type="evidence" value="ECO:0007669"/>
    <property type="project" value="UniProtKB-KW"/>
</dbReference>
<accession>A0A941J3P4</accession>
<dbReference type="SMART" id="SM00824">
    <property type="entry name" value="PKS_TE"/>
    <property type="match status" value="1"/>
</dbReference>
<comment type="caution">
    <text evidence="4">The sequence shown here is derived from an EMBL/GenBank/DDBJ whole genome shotgun (WGS) entry which is preliminary data.</text>
</comment>
<dbReference type="InterPro" id="IPR001031">
    <property type="entry name" value="Thioesterase"/>
</dbReference>
<protein>
    <submittedName>
        <fullName evidence="4">Thioesterase</fullName>
    </submittedName>
</protein>
<gene>
    <name evidence="4" type="ORF">KEF29_00555</name>
</gene>
<comment type="similarity">
    <text evidence="1">Belongs to the thioesterase family.</text>
</comment>
<dbReference type="SUPFAM" id="SSF53474">
    <property type="entry name" value="alpha/beta-Hydrolases"/>
    <property type="match status" value="1"/>
</dbReference>
<dbReference type="PANTHER" id="PTHR11487">
    <property type="entry name" value="THIOESTERASE"/>
    <property type="match status" value="1"/>
</dbReference>
<keyword evidence="5" id="KW-1185">Reference proteome</keyword>